<evidence type="ECO:0000313" key="2">
    <source>
        <dbReference type="Proteomes" id="UP000075903"/>
    </source>
</evidence>
<organism evidence="1 2">
    <name type="scientific">Anopheles merus</name>
    <name type="common">Mosquito</name>
    <dbReference type="NCBI Taxonomy" id="30066"/>
    <lineage>
        <taxon>Eukaryota</taxon>
        <taxon>Metazoa</taxon>
        <taxon>Ecdysozoa</taxon>
        <taxon>Arthropoda</taxon>
        <taxon>Hexapoda</taxon>
        <taxon>Insecta</taxon>
        <taxon>Pterygota</taxon>
        <taxon>Neoptera</taxon>
        <taxon>Endopterygota</taxon>
        <taxon>Diptera</taxon>
        <taxon>Nematocera</taxon>
        <taxon>Culicoidea</taxon>
        <taxon>Culicidae</taxon>
        <taxon>Anophelinae</taxon>
        <taxon>Anopheles</taxon>
    </lineage>
</organism>
<sequence length="276" mass="29528">MSDRHARAPPPALLSRARRQLVHVRGQMLGEVVGPGEALAARLAVVRPLAGVDAQVARQVGLAAERAPAEQADERPLAGVLAHVQLQVFLRPDALAAERAGEPAVPLLLGRVHPQKVQDGGFLRIEPEQPVVRYRLRVDQTVERVAERGGWSAGRGGAAGRRQGVRVRMHQPAATGRCGRRPGCCRTAMHTARFSLHRADDGRVVLVVSPSPAAVRLRRSATIALLAASPPPPPSFVLDTAGSLSAGGAPTPPPPPFLPWSRSSAWFSRCFLNDFR</sequence>
<reference evidence="1" key="1">
    <citation type="submission" date="2020-05" db="UniProtKB">
        <authorList>
            <consortium name="EnsemblMetazoa"/>
        </authorList>
    </citation>
    <scope>IDENTIFICATION</scope>
    <source>
        <strain evidence="1">MAF</strain>
    </source>
</reference>
<protein>
    <submittedName>
        <fullName evidence="1">Uncharacterized protein</fullName>
    </submittedName>
</protein>
<proteinExistence type="predicted"/>
<dbReference type="EnsemblMetazoa" id="AMEM001876-RA">
    <property type="protein sequence ID" value="AMEM001876-PA"/>
    <property type="gene ID" value="AMEM001876"/>
</dbReference>
<keyword evidence="2" id="KW-1185">Reference proteome</keyword>
<accession>A0A182UQH3</accession>
<dbReference type="VEuPathDB" id="VectorBase:AMEM001876"/>
<name>A0A182UQH3_ANOME</name>
<dbReference type="AlphaFoldDB" id="A0A182UQH3"/>
<dbReference type="Proteomes" id="UP000075903">
    <property type="component" value="Unassembled WGS sequence"/>
</dbReference>
<evidence type="ECO:0000313" key="1">
    <source>
        <dbReference type="EnsemblMetazoa" id="AMEM001876-PA"/>
    </source>
</evidence>